<dbReference type="AlphaFoldDB" id="A0A7I9YRN0"/>
<dbReference type="Proteomes" id="UP000465360">
    <property type="component" value="Unassembled WGS sequence"/>
</dbReference>
<dbReference type="EMBL" id="BLKZ01000001">
    <property type="protein sequence ID" value="GFG91340.1"/>
    <property type="molecule type" value="Genomic_DNA"/>
</dbReference>
<name>A0A7I9YRN0_MYCBU</name>
<evidence type="ECO:0000313" key="2">
    <source>
        <dbReference type="Proteomes" id="UP000465360"/>
    </source>
</evidence>
<comment type="caution">
    <text evidence="1">The sequence shown here is derived from an EMBL/GenBank/DDBJ whole genome shotgun (WGS) entry which is preliminary data.</text>
</comment>
<keyword evidence="2" id="KW-1185">Reference proteome</keyword>
<gene>
    <name evidence="1" type="ORF">MBOU_33820</name>
</gene>
<sequence>MATKAMMKPITEITSVTMASVSEVLATALLLIQAVCHAGRRKNSPYAAKQIKITTAVTGTHSPHL</sequence>
<protein>
    <submittedName>
        <fullName evidence="1">Uncharacterized protein</fullName>
    </submittedName>
</protein>
<organism evidence="1 2">
    <name type="scientific">Mycobacterium bourgelatii</name>
    <dbReference type="NCBI Taxonomy" id="1273442"/>
    <lineage>
        <taxon>Bacteria</taxon>
        <taxon>Bacillati</taxon>
        <taxon>Actinomycetota</taxon>
        <taxon>Actinomycetes</taxon>
        <taxon>Mycobacteriales</taxon>
        <taxon>Mycobacteriaceae</taxon>
        <taxon>Mycobacterium</taxon>
    </lineage>
</organism>
<accession>A0A7I9YRN0</accession>
<reference evidence="1 2" key="1">
    <citation type="journal article" date="2019" name="Emerg. Microbes Infect.">
        <title>Comprehensive subspecies identification of 175 nontuberculous mycobacteria species based on 7547 genomic profiles.</title>
        <authorList>
            <person name="Matsumoto Y."/>
            <person name="Kinjo T."/>
            <person name="Motooka D."/>
            <person name="Nabeya D."/>
            <person name="Jung N."/>
            <person name="Uechi K."/>
            <person name="Horii T."/>
            <person name="Iida T."/>
            <person name="Fujita J."/>
            <person name="Nakamura S."/>
        </authorList>
    </citation>
    <scope>NUCLEOTIDE SEQUENCE [LARGE SCALE GENOMIC DNA]</scope>
    <source>
        <strain evidence="1 2">JCM 30725</strain>
    </source>
</reference>
<evidence type="ECO:0000313" key="1">
    <source>
        <dbReference type="EMBL" id="GFG91340.1"/>
    </source>
</evidence>
<proteinExistence type="predicted"/>